<evidence type="ECO:0000313" key="1">
    <source>
        <dbReference type="EMBL" id="UOQ69374.1"/>
    </source>
</evidence>
<geneLocation type="plasmid" evidence="1 2">
    <name>unnamed4</name>
</geneLocation>
<sequence>MLPKPKTSAAILLRGPDPTAFREGQEIINFQRACRVSLNYRFGQAKQGWWRKLIRNDDVKGSVSNTLAGDKGSKYSRIPWHPLALMLLSTVSVPILMRPLIAIF</sequence>
<reference evidence="1" key="1">
    <citation type="submission" date="2022-04" db="EMBL/GenBank/DDBJ databases">
        <title>Hymenobacter sp. isolated from the air.</title>
        <authorList>
            <person name="Won M."/>
            <person name="Lee C.-M."/>
            <person name="Woen H.-Y."/>
            <person name="Kwon S.-W."/>
        </authorList>
    </citation>
    <scope>NUCLEOTIDE SEQUENCE</scope>
    <source>
        <strain evidence="1">5420S-77</strain>
        <plasmid evidence="1">unnamed4</plasmid>
    </source>
</reference>
<dbReference type="EMBL" id="CP095065">
    <property type="protein sequence ID" value="UOQ69374.1"/>
    <property type="molecule type" value="Genomic_DNA"/>
</dbReference>
<organism evidence="1 2">
    <name type="scientific">Hymenobacter volaticus</name>
    <dbReference type="NCBI Taxonomy" id="2932254"/>
    <lineage>
        <taxon>Bacteria</taxon>
        <taxon>Pseudomonadati</taxon>
        <taxon>Bacteroidota</taxon>
        <taxon>Cytophagia</taxon>
        <taxon>Cytophagales</taxon>
        <taxon>Hymenobacteraceae</taxon>
        <taxon>Hymenobacter</taxon>
    </lineage>
</organism>
<dbReference type="Proteomes" id="UP000830401">
    <property type="component" value="Plasmid unnamed4"/>
</dbReference>
<protein>
    <submittedName>
        <fullName evidence="1">Uncharacterized protein</fullName>
    </submittedName>
</protein>
<name>A0ABY4GEQ5_9BACT</name>
<keyword evidence="2" id="KW-1185">Reference proteome</keyword>
<keyword evidence="1" id="KW-0614">Plasmid</keyword>
<accession>A0ABY4GEQ5</accession>
<gene>
    <name evidence="1" type="ORF">MUN86_27160</name>
</gene>
<proteinExistence type="predicted"/>
<dbReference type="RefSeq" id="WP_245127124.1">
    <property type="nucleotide sequence ID" value="NZ_CP095065.1"/>
</dbReference>
<evidence type="ECO:0000313" key="2">
    <source>
        <dbReference type="Proteomes" id="UP000830401"/>
    </source>
</evidence>